<accession>A0A9Q3IZ21</accession>
<evidence type="ECO:0000256" key="1">
    <source>
        <dbReference type="SAM" id="MobiDB-lite"/>
    </source>
</evidence>
<feature type="region of interest" description="Disordered" evidence="1">
    <location>
        <begin position="1"/>
        <end position="20"/>
    </location>
</feature>
<dbReference type="Proteomes" id="UP000765509">
    <property type="component" value="Unassembled WGS sequence"/>
</dbReference>
<reference evidence="2" key="1">
    <citation type="submission" date="2021-03" db="EMBL/GenBank/DDBJ databases">
        <title>Draft genome sequence of rust myrtle Austropuccinia psidii MF-1, a brazilian biotype.</title>
        <authorList>
            <person name="Quecine M.C."/>
            <person name="Pachon D.M.R."/>
            <person name="Bonatelli M.L."/>
            <person name="Correr F.H."/>
            <person name="Franceschini L.M."/>
            <person name="Leite T.F."/>
            <person name="Margarido G.R.A."/>
            <person name="Almeida C.A."/>
            <person name="Ferrarezi J.A."/>
            <person name="Labate C.A."/>
        </authorList>
    </citation>
    <scope>NUCLEOTIDE SEQUENCE</scope>
    <source>
        <strain evidence="2">MF-1</strain>
    </source>
</reference>
<keyword evidence="3" id="KW-1185">Reference proteome</keyword>
<feature type="compositionally biased region" description="Polar residues" evidence="1">
    <location>
        <begin position="1"/>
        <end position="15"/>
    </location>
</feature>
<sequence>MSSPIGRNITPTQIEHNVDTPESHLNSYSLWLQMSQFAQKTQKQLSEFQESHERNKALTTSMDKNFKTLLEGHAHLSKSSEETNKRLNQVFEEQHHRKRDRDFLDQDIKSFLNVYHNMKP</sequence>
<evidence type="ECO:0000313" key="2">
    <source>
        <dbReference type="EMBL" id="MBW0552614.1"/>
    </source>
</evidence>
<proteinExistence type="predicted"/>
<organism evidence="2 3">
    <name type="scientific">Austropuccinia psidii MF-1</name>
    <dbReference type="NCBI Taxonomy" id="1389203"/>
    <lineage>
        <taxon>Eukaryota</taxon>
        <taxon>Fungi</taxon>
        <taxon>Dikarya</taxon>
        <taxon>Basidiomycota</taxon>
        <taxon>Pucciniomycotina</taxon>
        <taxon>Pucciniomycetes</taxon>
        <taxon>Pucciniales</taxon>
        <taxon>Sphaerophragmiaceae</taxon>
        <taxon>Austropuccinia</taxon>
    </lineage>
</organism>
<gene>
    <name evidence="2" type="ORF">O181_092329</name>
</gene>
<protein>
    <submittedName>
        <fullName evidence="2">Uncharacterized protein</fullName>
    </submittedName>
</protein>
<evidence type="ECO:0000313" key="3">
    <source>
        <dbReference type="Proteomes" id="UP000765509"/>
    </source>
</evidence>
<comment type="caution">
    <text evidence="2">The sequence shown here is derived from an EMBL/GenBank/DDBJ whole genome shotgun (WGS) entry which is preliminary data.</text>
</comment>
<dbReference type="EMBL" id="AVOT02058813">
    <property type="protein sequence ID" value="MBW0552614.1"/>
    <property type="molecule type" value="Genomic_DNA"/>
</dbReference>
<dbReference type="AlphaFoldDB" id="A0A9Q3IZ21"/>
<name>A0A9Q3IZ21_9BASI</name>